<dbReference type="GO" id="GO:0005975">
    <property type="term" value="P:carbohydrate metabolic process"/>
    <property type="evidence" value="ECO:0007669"/>
    <property type="project" value="InterPro"/>
</dbReference>
<dbReference type="Proteomes" id="UP000717585">
    <property type="component" value="Unassembled WGS sequence"/>
</dbReference>
<dbReference type="Pfam" id="PF00923">
    <property type="entry name" value="TAL_FSA"/>
    <property type="match status" value="1"/>
</dbReference>
<reference evidence="7" key="1">
    <citation type="submission" date="2021-05" db="EMBL/GenBank/DDBJ databases">
        <title>A free-living protist that lacks canonical eukaryotic 1 DNA replication and segregation systems.</title>
        <authorList>
            <person name="Salas-Leiva D.E."/>
            <person name="Tromer E.C."/>
            <person name="Curtis B.A."/>
            <person name="Jerlstrom-Hultqvist J."/>
            <person name="Kolisko M."/>
            <person name="Yi Z."/>
            <person name="Salas-Leiva J.S."/>
            <person name="Gallot-Lavallee L."/>
            <person name="Kops G.J.P.L."/>
            <person name="Archibald J.M."/>
            <person name="Simpson A.G.B."/>
            <person name="Roger A.J."/>
        </authorList>
    </citation>
    <scope>NUCLEOTIDE SEQUENCE</scope>
    <source>
        <strain evidence="7">BICM</strain>
    </source>
</reference>
<evidence type="ECO:0000256" key="5">
    <source>
        <dbReference type="ARBA" id="ARBA00023126"/>
    </source>
</evidence>
<accession>A0A8J6E3T6</accession>
<dbReference type="UniPathway" id="UPA00115">
    <property type="reaction ID" value="UER00414"/>
</dbReference>
<dbReference type="GO" id="GO:0004801">
    <property type="term" value="F:transaldolase activity"/>
    <property type="evidence" value="ECO:0007669"/>
    <property type="project" value="UniProtKB-EC"/>
</dbReference>
<dbReference type="PROSITE" id="PS01054">
    <property type="entry name" value="TRANSALDOLASE_1"/>
    <property type="match status" value="1"/>
</dbReference>
<evidence type="ECO:0000313" key="7">
    <source>
        <dbReference type="EMBL" id="KAG9393607.1"/>
    </source>
</evidence>
<evidence type="ECO:0000256" key="2">
    <source>
        <dbReference type="ARBA" id="ARBA00008012"/>
    </source>
</evidence>
<evidence type="ECO:0000256" key="3">
    <source>
        <dbReference type="ARBA" id="ARBA00013151"/>
    </source>
</evidence>
<dbReference type="InterPro" id="IPR018225">
    <property type="entry name" value="Transaldolase_AS"/>
</dbReference>
<dbReference type="PANTHER" id="PTHR10683">
    <property type="entry name" value="TRANSALDOLASE"/>
    <property type="match status" value="1"/>
</dbReference>
<keyword evidence="4" id="KW-0808">Transferase</keyword>
<dbReference type="Gene3D" id="3.20.20.70">
    <property type="entry name" value="Aldolase class I"/>
    <property type="match status" value="1"/>
</dbReference>
<protein>
    <recommendedName>
        <fullName evidence="3">transaldolase</fullName>
        <ecNumber evidence="3">2.2.1.2</ecNumber>
    </recommendedName>
</protein>
<evidence type="ECO:0000256" key="1">
    <source>
        <dbReference type="ARBA" id="ARBA00004857"/>
    </source>
</evidence>
<dbReference type="EC" id="2.2.1.2" evidence="3"/>
<dbReference type="GO" id="GO:0009052">
    <property type="term" value="P:pentose-phosphate shunt, non-oxidative branch"/>
    <property type="evidence" value="ECO:0007669"/>
    <property type="project" value="TreeGrafter"/>
</dbReference>
<dbReference type="InterPro" id="IPR004730">
    <property type="entry name" value="Transaldolase_1"/>
</dbReference>
<dbReference type="EMBL" id="JAHDYR010000022">
    <property type="protein sequence ID" value="KAG9393607.1"/>
    <property type="molecule type" value="Genomic_DNA"/>
</dbReference>
<comment type="pathway">
    <text evidence="1">Carbohydrate degradation; pentose phosphate pathway; D-glyceraldehyde 3-phosphate and beta-D-fructose 6-phosphate from D-ribose 5-phosphate and D-xylulose 5-phosphate (non-oxidative stage): step 2/3.</text>
</comment>
<sequence length="316" mass="34217">MASDLDFIKKHTIVVADTGDFQSIKGLGVRDSTTNPSLILQAVQKPEYKHLLQQAVDMAENKDDSSEIVDCLLVVFASEITKLLPAEGRVSVEVDARLSFDTEATIAKARSIIARLEAHGIPRSKILIKIASTWEGLQAGIALEKEGIHCNLTLLFSIAQAAVAGHGGVTLVSPFVGRILDYYKSVAPDADYSGASDPGVQSVTAIFNYFKKNSIQTQIMGASFRSVSEIKELVGCDLLTIAPKLLEELAGSDSGLTVKLDAAKAKQADVPSIKVDEKSFRWMMNEDAMATNKLAEGIRKFTVDILKLESMIKSMK</sequence>
<dbReference type="SUPFAM" id="SSF51569">
    <property type="entry name" value="Aldolase"/>
    <property type="match status" value="1"/>
</dbReference>
<proteinExistence type="inferred from homology"/>
<comment type="caution">
    <text evidence="7">The sequence shown here is derived from an EMBL/GenBank/DDBJ whole genome shotgun (WGS) entry which is preliminary data.</text>
</comment>
<dbReference type="AlphaFoldDB" id="A0A8J6E3T6"/>
<evidence type="ECO:0000313" key="8">
    <source>
        <dbReference type="Proteomes" id="UP000717585"/>
    </source>
</evidence>
<dbReference type="NCBIfam" id="TIGR00874">
    <property type="entry name" value="talAB"/>
    <property type="match status" value="1"/>
</dbReference>
<dbReference type="CDD" id="cd00957">
    <property type="entry name" value="Transaldolase_TalAB"/>
    <property type="match status" value="1"/>
</dbReference>
<dbReference type="InterPro" id="IPR001585">
    <property type="entry name" value="TAL/FSA"/>
</dbReference>
<gene>
    <name evidence="7" type="ORF">J8273_4906</name>
</gene>
<organism evidence="7 8">
    <name type="scientific">Carpediemonas membranifera</name>
    <dbReference type="NCBI Taxonomy" id="201153"/>
    <lineage>
        <taxon>Eukaryota</taxon>
        <taxon>Metamonada</taxon>
        <taxon>Carpediemonas-like organisms</taxon>
        <taxon>Carpediemonas</taxon>
    </lineage>
</organism>
<name>A0A8J6E3T6_9EUKA</name>
<evidence type="ECO:0000256" key="6">
    <source>
        <dbReference type="ARBA" id="ARBA00023270"/>
    </source>
</evidence>
<dbReference type="InterPro" id="IPR013785">
    <property type="entry name" value="Aldolase_TIM"/>
</dbReference>
<keyword evidence="6" id="KW-0704">Schiff base</keyword>
<dbReference type="GO" id="GO:0005737">
    <property type="term" value="C:cytoplasm"/>
    <property type="evidence" value="ECO:0007669"/>
    <property type="project" value="InterPro"/>
</dbReference>
<dbReference type="OrthoDB" id="2015515at2759"/>
<keyword evidence="8" id="KW-1185">Reference proteome</keyword>
<dbReference type="PANTHER" id="PTHR10683:SF18">
    <property type="entry name" value="TRANSALDOLASE"/>
    <property type="match status" value="1"/>
</dbReference>
<evidence type="ECO:0000256" key="4">
    <source>
        <dbReference type="ARBA" id="ARBA00022679"/>
    </source>
</evidence>
<keyword evidence="5" id="KW-0570">Pentose shunt</keyword>
<comment type="similarity">
    <text evidence="2">Belongs to the transaldolase family. Type 1 subfamily.</text>
</comment>